<dbReference type="PANTHER" id="PTHR36848:SF2">
    <property type="entry name" value="SECRETED PROTEIN"/>
    <property type="match status" value="1"/>
</dbReference>
<dbReference type="Pfam" id="PF17132">
    <property type="entry name" value="Glyco_hydro_106"/>
    <property type="match status" value="1"/>
</dbReference>
<dbReference type="InterPro" id="IPR008979">
    <property type="entry name" value="Galactose-bd-like_sf"/>
</dbReference>
<feature type="chain" id="PRO_5012779602" description="Glycosyl hydrolases family 2 sugar binding domain-containing protein" evidence="1">
    <location>
        <begin position="19"/>
        <end position="1202"/>
    </location>
</feature>
<organism evidence="2 3">
    <name type="scientific">Alistipes onderdonkii</name>
    <dbReference type="NCBI Taxonomy" id="328813"/>
    <lineage>
        <taxon>Bacteria</taxon>
        <taxon>Pseudomonadati</taxon>
        <taxon>Bacteroidota</taxon>
        <taxon>Bacteroidia</taxon>
        <taxon>Bacteroidales</taxon>
        <taxon>Rikenellaceae</taxon>
        <taxon>Alistipes</taxon>
    </lineage>
</organism>
<dbReference type="RefSeq" id="WP_087401278.1">
    <property type="nucleotide sequence ID" value="NZ_NFHB01000002.1"/>
</dbReference>
<comment type="caution">
    <text evidence="2">The sequence shown here is derived from an EMBL/GenBank/DDBJ whole genome shotgun (WGS) entry which is preliminary data.</text>
</comment>
<dbReference type="InterPro" id="IPR029062">
    <property type="entry name" value="Class_I_gatase-like"/>
</dbReference>
<dbReference type="AlphaFoldDB" id="A0A1Y3QXI8"/>
<evidence type="ECO:0008006" key="4">
    <source>
        <dbReference type="Google" id="ProtNLM"/>
    </source>
</evidence>
<sequence>MKRILIPLLALAAAMTFAQPPRPLPPGYPDRSGNIDLERGFCTPPAGYGEVPFYWWIGDTLTREHLAWQLDMLARKRISSLQINYCHTDTGGITYGRTFRSKPDLFTPAWWELFGWFMTEAGKRGMTVSLSDYTLGVGQGSYVDEMLAEDPTLNGSELHFDSLELGRGERFSRAYAQRPLSLNAYPLDARGRIDGAPVDLLPEMGPDGVEWQNPWPRALVAEVKAERRLPSLDPMHPRAGHSYVRHFFQRFADRFPGESETGLNFFFSDELNFNLQGNIWNDIFRDEFMRRKGYDILPQIDALFVDLGDSSVKVRMDYNDVRVALSEENFFIPVYEWHQRRGLLFGCDHGGRGRDVGEFGDYFRTQRWNQAPGCDQPMLQKDIIKNKVASSISHLYERQRVWLEGFHSSEWSTNSAQLTDAIFANFAMGQNLLSLHGLYYTTMGGWWEWAAPCNHFHEPYWDEMDGLLECTERLSYILSQGYHVADVAILYPVEPVVAGYGNEAVEAAFAAGEAIYRDGIDFDYMDYESLGRAEVRDGRLHVAGESFGVVVVPAMRAIRHSSLEKLRDFVRDGGMVINIGPLPEASEKEGRGGRALKELVADLFGGGHDRVFRIGDPADAIALIDRNTQRDFTLLRPASDVGARSAMHKTEDPTPYVMHRRIGGRDLFAVYNVGRGATCRFRAWGAAELWDPWTGGKRPLRVAAVTDAGTEVVMPLERTDMQLILFDPSRDAEVGAESAGAGDTQRIDLGGEWDFRLEPLLDNRFGDYQWPGTDEKIGACIYDAEYERLGGEARKGRGRFTFGERFMLLGAVPASVDERTVLDNLPGTASGVEAAGVRYEWRPYAFSWRWGVEGDFGHQGWHGLKAEMYDDFIRLGATERAFNGMVRKAEASGMKDYYLYTCVDAPRDGLYDAEWGGIRPVGFYVGGGRREPAAQVALKKGINEIVLHYDSFGTARFALRDGKADIAPETLAEAPLRMKFRGDRALLPFDSRKTADTRARFTFTAAPGLEALEFTAFGRKPEVRADGRKCRVAEVARRSDGAVTYRAVLPRRAELPAEVSLTLTEERGYAGGAAIDGPVKLVCGAGRYTVGDWCRNDALRTYSGAAWYGRDFTLTKKPAGRVTLDLGEVVSTARVLVNGREAGLRLTPPWRFDVTGLLQDGANRIEIRVCNTTANIFLSSPTVYRGDTKAGILGPVRIEIAE</sequence>
<dbReference type="PANTHER" id="PTHR36848">
    <property type="entry name" value="DNA-BINDING PROTEIN (PUTATIVE SECRETED PROTEIN)-RELATED"/>
    <property type="match status" value="1"/>
</dbReference>
<protein>
    <recommendedName>
        <fullName evidence="4">Glycosyl hydrolases family 2 sugar binding domain-containing protein</fullName>
    </recommendedName>
</protein>
<gene>
    <name evidence="2" type="ORF">B5G41_03420</name>
</gene>
<reference evidence="3" key="1">
    <citation type="submission" date="2017-04" db="EMBL/GenBank/DDBJ databases">
        <title>Function of individual gut microbiota members based on whole genome sequencing of pure cultures obtained from chicken caecum.</title>
        <authorList>
            <person name="Medvecky M."/>
            <person name="Cejkova D."/>
            <person name="Polansky O."/>
            <person name="Karasova D."/>
            <person name="Kubasova T."/>
            <person name="Cizek A."/>
            <person name="Rychlik I."/>
        </authorList>
    </citation>
    <scope>NUCLEOTIDE SEQUENCE [LARGE SCALE GENOMIC DNA]</scope>
    <source>
        <strain evidence="3">An90</strain>
    </source>
</reference>
<keyword evidence="1" id="KW-0732">Signal</keyword>
<feature type="signal peptide" evidence="1">
    <location>
        <begin position="1"/>
        <end position="18"/>
    </location>
</feature>
<accession>A0A1Y3QXI8</accession>
<dbReference type="CDD" id="cd03143">
    <property type="entry name" value="A4_beta-galactosidase_middle_domain"/>
    <property type="match status" value="1"/>
</dbReference>
<dbReference type="NCBIfam" id="NF045579">
    <property type="entry name" value="rhamnoside_JR"/>
    <property type="match status" value="1"/>
</dbReference>
<dbReference type="Gene3D" id="3.40.50.880">
    <property type="match status" value="1"/>
</dbReference>
<dbReference type="Proteomes" id="UP000195772">
    <property type="component" value="Unassembled WGS sequence"/>
</dbReference>
<dbReference type="Gene3D" id="2.60.120.260">
    <property type="entry name" value="Galactose-binding domain-like"/>
    <property type="match status" value="1"/>
</dbReference>
<evidence type="ECO:0000256" key="1">
    <source>
        <dbReference type="SAM" id="SignalP"/>
    </source>
</evidence>
<name>A0A1Y3QXI8_9BACT</name>
<dbReference type="eggNOG" id="COG0639">
    <property type="taxonomic scope" value="Bacteria"/>
</dbReference>
<dbReference type="EMBL" id="NFHB01000002">
    <property type="protein sequence ID" value="OUN04374.1"/>
    <property type="molecule type" value="Genomic_DNA"/>
</dbReference>
<proteinExistence type="predicted"/>
<dbReference type="OrthoDB" id="9801077at2"/>
<evidence type="ECO:0000313" key="2">
    <source>
        <dbReference type="EMBL" id="OUN04374.1"/>
    </source>
</evidence>
<dbReference type="InterPro" id="IPR053161">
    <property type="entry name" value="Ulvan_degrading_GH"/>
</dbReference>
<evidence type="ECO:0000313" key="3">
    <source>
        <dbReference type="Proteomes" id="UP000195772"/>
    </source>
</evidence>
<dbReference type="SUPFAM" id="SSF49785">
    <property type="entry name" value="Galactose-binding domain-like"/>
    <property type="match status" value="1"/>
</dbReference>